<dbReference type="InterPro" id="IPR013342">
    <property type="entry name" value="Mandelate_racemase_C"/>
</dbReference>
<dbReference type="RefSeq" id="WP_342824455.1">
    <property type="nucleotide sequence ID" value="NZ_CP046146.1"/>
</dbReference>
<dbReference type="Gene3D" id="3.20.20.120">
    <property type="entry name" value="Enolase-like C-terminal domain"/>
    <property type="match status" value="1"/>
</dbReference>
<dbReference type="PANTHER" id="PTHR48080:SF2">
    <property type="entry name" value="D-GALACTONATE DEHYDRATASE"/>
    <property type="match status" value="1"/>
</dbReference>
<organism evidence="4 5">
    <name type="scientific">Candidatus Lucifugimonas marina</name>
    <dbReference type="NCBI Taxonomy" id="3038979"/>
    <lineage>
        <taxon>Bacteria</taxon>
        <taxon>Bacillati</taxon>
        <taxon>Chloroflexota</taxon>
        <taxon>Dehalococcoidia</taxon>
        <taxon>SAR202 cluster</taxon>
        <taxon>Candidatus Lucifugimonadales</taxon>
        <taxon>Candidatus Lucifugimonadaceae</taxon>
        <taxon>Candidatus Lucifugimonas</taxon>
    </lineage>
</organism>
<accession>A0AAJ6CTH6</accession>
<dbReference type="SFLD" id="SFLDS00001">
    <property type="entry name" value="Enolase"/>
    <property type="match status" value="1"/>
</dbReference>
<dbReference type="AlphaFoldDB" id="A0AAJ6CTH6"/>
<keyword evidence="1" id="KW-0456">Lyase</keyword>
<gene>
    <name evidence="3" type="ORF">GKO46_06665</name>
    <name evidence="4" type="ORF">GKO48_00670</name>
</gene>
<evidence type="ECO:0000313" key="4">
    <source>
        <dbReference type="EMBL" id="WFG38179.1"/>
    </source>
</evidence>
<dbReference type="Proteomes" id="UP001219901">
    <property type="component" value="Chromosome"/>
</dbReference>
<evidence type="ECO:0000259" key="2">
    <source>
        <dbReference type="SMART" id="SM00922"/>
    </source>
</evidence>
<dbReference type="Pfam" id="PF02746">
    <property type="entry name" value="MR_MLE_N"/>
    <property type="match status" value="1"/>
</dbReference>
<dbReference type="PANTHER" id="PTHR48080">
    <property type="entry name" value="D-GALACTONATE DEHYDRATASE-RELATED"/>
    <property type="match status" value="1"/>
</dbReference>
<dbReference type="GO" id="GO:0016829">
    <property type="term" value="F:lyase activity"/>
    <property type="evidence" value="ECO:0007669"/>
    <property type="project" value="UniProtKB-KW"/>
</dbReference>
<evidence type="ECO:0000313" key="5">
    <source>
        <dbReference type="Proteomes" id="UP001219901"/>
    </source>
</evidence>
<dbReference type="Proteomes" id="UP001321249">
    <property type="component" value="Unassembled WGS sequence"/>
</dbReference>
<keyword evidence="5" id="KW-1185">Reference proteome</keyword>
<sequence>MPIAGEWFTPTGLSFNSIEARPETTWVHFSLSDANGIVGQGEITDTQVETSIAPIVARLANNLRGQKLTADTDVITLNNLTTEQLEEDLPLATAVSGLRCAIADALAQVLQLPLVDYLRELYGHEGKADRKVQLYSNINRALKPTFDGPMDRSPDGFAEMAQRAMEAGFTTAKCAPFDECRAPFSNSGLPREAEIGLDRIRAAKQLIGPDRTLLVDCHSRFDLESALALEPELREARVGWFEEPVDPITMADELRIVREKAQMTMAGAEMGYGVDLFRKLMEEDVLDVVMPDVKFCGGPVEAYLIGRELEPRWKGSVSMHCPSGPLSLLASAHATAAFDASIPLEHAVYEADWRHEVLEPFEIVKDGYLELPDGPGLGARVDPVAIAMRGKQWTE</sequence>
<reference evidence="5 6" key="1">
    <citation type="submission" date="2019-11" db="EMBL/GenBank/DDBJ databases">
        <authorList>
            <person name="Cho J.-C."/>
        </authorList>
    </citation>
    <scope>NUCLEOTIDE SEQUENCE [LARGE SCALE GENOMIC DNA]</scope>
    <source>
        <strain evidence="4 5">JH1073</strain>
        <strain evidence="3 6">JH702</strain>
    </source>
</reference>
<name>A0AAJ6CTH6_9CHLR</name>
<evidence type="ECO:0000313" key="6">
    <source>
        <dbReference type="Proteomes" id="UP001321249"/>
    </source>
</evidence>
<evidence type="ECO:0000256" key="1">
    <source>
        <dbReference type="ARBA" id="ARBA00023239"/>
    </source>
</evidence>
<feature type="domain" description="Mandelate racemase/muconate lactonizing enzyme C-terminal" evidence="2">
    <location>
        <begin position="154"/>
        <end position="264"/>
    </location>
</feature>
<dbReference type="SUPFAM" id="SSF51604">
    <property type="entry name" value="Enolase C-terminal domain-like"/>
    <property type="match status" value="1"/>
</dbReference>
<dbReference type="Pfam" id="PF13378">
    <property type="entry name" value="MR_MLE_C"/>
    <property type="match status" value="1"/>
</dbReference>
<dbReference type="EMBL" id="WMBE01000002">
    <property type="protein sequence ID" value="MDG0866755.1"/>
    <property type="molecule type" value="Genomic_DNA"/>
</dbReference>
<reference evidence="4" key="2">
    <citation type="journal article" date="2023" name="Nat. Commun.">
        <title>Cultivation of marine bacteria of the SAR202 clade.</title>
        <authorList>
            <person name="Lim Y."/>
            <person name="Seo J.H."/>
            <person name="Giovannoni S.J."/>
            <person name="Kang I."/>
            <person name="Cho J.C."/>
        </authorList>
    </citation>
    <scope>NUCLEOTIDE SEQUENCE</scope>
    <source>
        <strain evidence="4">JH1073</strain>
    </source>
</reference>
<dbReference type="InterPro" id="IPR036849">
    <property type="entry name" value="Enolase-like_C_sf"/>
</dbReference>
<dbReference type="EMBL" id="CP046147">
    <property type="protein sequence ID" value="WFG38179.1"/>
    <property type="molecule type" value="Genomic_DNA"/>
</dbReference>
<reference evidence="5" key="3">
    <citation type="submission" date="2023-06" db="EMBL/GenBank/DDBJ databases">
        <title>Pangenomics reveal diversification of enzyme families and niche specialization in globally abundant SAR202 bacteria.</title>
        <authorList>
            <person name="Saw J.H.W."/>
        </authorList>
    </citation>
    <scope>NUCLEOTIDE SEQUENCE [LARGE SCALE GENOMIC DNA]</scope>
    <source>
        <strain evidence="5">JH1073</strain>
    </source>
</reference>
<dbReference type="InterPro" id="IPR034593">
    <property type="entry name" value="DgoD-like"/>
</dbReference>
<dbReference type="InterPro" id="IPR029065">
    <property type="entry name" value="Enolase_C-like"/>
</dbReference>
<evidence type="ECO:0000313" key="3">
    <source>
        <dbReference type="EMBL" id="MDG0866755.1"/>
    </source>
</evidence>
<dbReference type="SUPFAM" id="SSF54826">
    <property type="entry name" value="Enolase N-terminal domain-like"/>
    <property type="match status" value="1"/>
</dbReference>
<dbReference type="Gene3D" id="3.30.390.10">
    <property type="entry name" value="Enolase-like, N-terminal domain"/>
    <property type="match status" value="1"/>
</dbReference>
<dbReference type="InterPro" id="IPR013341">
    <property type="entry name" value="Mandelate_racemase_N_dom"/>
</dbReference>
<dbReference type="SMART" id="SM00922">
    <property type="entry name" value="MR_MLE"/>
    <property type="match status" value="1"/>
</dbReference>
<dbReference type="InterPro" id="IPR029017">
    <property type="entry name" value="Enolase-like_N"/>
</dbReference>
<protein>
    <recommendedName>
        <fullName evidence="2">Mandelate racemase/muconate lactonizing enzyme C-terminal domain-containing protein</fullName>
    </recommendedName>
</protein>
<proteinExistence type="predicted"/>